<dbReference type="SMART" id="SM00518">
    <property type="entry name" value="AP2Ec"/>
    <property type="match status" value="1"/>
</dbReference>
<gene>
    <name evidence="2" type="ORF">MTTB_04140</name>
</gene>
<dbReference type="PANTHER" id="PTHR21445:SF0">
    <property type="entry name" value="APURINIC-APYRIMIDINIC ENDONUCLEASE"/>
    <property type="match status" value="1"/>
</dbReference>
<dbReference type="InterPro" id="IPR036237">
    <property type="entry name" value="Xyl_isomerase-like_sf"/>
</dbReference>
<dbReference type="SUPFAM" id="SSF51658">
    <property type="entry name" value="Xylose isomerase-like"/>
    <property type="match status" value="1"/>
</dbReference>
<keyword evidence="3" id="KW-1185">Reference proteome</keyword>
<dbReference type="InterPro" id="IPR001719">
    <property type="entry name" value="AP_endonuc_2"/>
</dbReference>
<dbReference type="Pfam" id="PF01261">
    <property type="entry name" value="AP_endonuc_2"/>
    <property type="match status" value="1"/>
</dbReference>
<dbReference type="Proteomes" id="UP000831817">
    <property type="component" value="Chromosome"/>
</dbReference>
<dbReference type="PANTHER" id="PTHR21445">
    <property type="entry name" value="ENDONUCLEASE IV ENDODEOXYRIBONUCLEASE IV"/>
    <property type="match status" value="1"/>
</dbReference>
<dbReference type="InterPro" id="IPR013022">
    <property type="entry name" value="Xyl_isomerase-like_TIM-brl"/>
</dbReference>
<sequence>MIRLGPAGNPVDYKGESSKVCSYIRAMNLDAYEYQATYGVRVSERIAKGIKEDSRENDILVSIHAPYYINLSSPKDDVRERSIERLIQAARAGEWMGAYRIVFHPGFYSGQSKERALKVCEESIGRLLEEIEAYNIQGFCFAPETTGRRSQLGSLSEIIEICQSFDNFEPTIDFAHIYARRRGAPRTVEDYMNILDLLEDNLDIKHLHCHYTRIEYTDKGEKKHHSLDEKEYGPPLEPILYALIEKGWDYTIICETPQRDLDALKIKETLGVYHMGKYNILVVPLPFIKEKFYSR</sequence>
<dbReference type="Gene3D" id="3.20.20.150">
    <property type="entry name" value="Divalent-metal-dependent TIM barrel enzymes"/>
    <property type="match status" value="1"/>
</dbReference>
<accession>A0ABM7YCU9</accession>
<dbReference type="EMBL" id="AP025698">
    <property type="protein sequence ID" value="BDH79035.1"/>
    <property type="molecule type" value="Genomic_DNA"/>
</dbReference>
<evidence type="ECO:0000313" key="3">
    <source>
        <dbReference type="Proteomes" id="UP000831817"/>
    </source>
</evidence>
<feature type="domain" description="Xylose isomerase-like TIM barrel" evidence="1">
    <location>
        <begin position="24"/>
        <end position="262"/>
    </location>
</feature>
<evidence type="ECO:0000313" key="2">
    <source>
        <dbReference type="EMBL" id="BDH79035.1"/>
    </source>
</evidence>
<keyword evidence="2" id="KW-0255">Endonuclease</keyword>
<proteinExistence type="predicted"/>
<keyword evidence="2" id="KW-0378">Hydrolase</keyword>
<dbReference type="GO" id="GO:0004519">
    <property type="term" value="F:endonuclease activity"/>
    <property type="evidence" value="ECO:0007669"/>
    <property type="project" value="UniProtKB-KW"/>
</dbReference>
<name>A0ABM7YCU9_9EURY</name>
<keyword evidence="2" id="KW-0540">Nuclease</keyword>
<organism evidence="2 3">
    <name type="scientific">Methanothermobacter tenebrarum</name>
    <dbReference type="NCBI Taxonomy" id="680118"/>
    <lineage>
        <taxon>Archaea</taxon>
        <taxon>Methanobacteriati</taxon>
        <taxon>Methanobacteriota</taxon>
        <taxon>Methanomada group</taxon>
        <taxon>Methanobacteria</taxon>
        <taxon>Methanobacteriales</taxon>
        <taxon>Methanobacteriaceae</taxon>
        <taxon>Methanothermobacter</taxon>
    </lineage>
</organism>
<reference evidence="2 3" key="1">
    <citation type="submission" date="2022-04" db="EMBL/GenBank/DDBJ databases">
        <title>Complete genome of Methanothermobacter tenebrarum strain RMAS.</title>
        <authorList>
            <person name="Nakamura K."/>
            <person name="Oshima K."/>
            <person name="Hattori M."/>
            <person name="Kamagata Y."/>
            <person name="Takamizawa K."/>
        </authorList>
    </citation>
    <scope>NUCLEOTIDE SEQUENCE [LARGE SCALE GENOMIC DNA]</scope>
    <source>
        <strain evidence="2 3">RMAS</strain>
    </source>
</reference>
<protein>
    <submittedName>
        <fullName evidence="2">Endonuclease IV</fullName>
    </submittedName>
</protein>
<evidence type="ECO:0000259" key="1">
    <source>
        <dbReference type="Pfam" id="PF01261"/>
    </source>
</evidence>